<evidence type="ECO:0000313" key="6">
    <source>
        <dbReference type="Proteomes" id="UP000030185"/>
    </source>
</evidence>
<evidence type="ECO:0000259" key="3">
    <source>
        <dbReference type="PROSITE" id="PS50280"/>
    </source>
</evidence>
<keyword evidence="2" id="KW-0949">S-adenosyl-L-methionine</keyword>
<dbReference type="eggNOG" id="COG2940">
    <property type="taxonomic scope" value="Bacteria"/>
</dbReference>
<keyword evidence="1" id="KW-0808">Transferase</keyword>
<organism evidence="5 6">
    <name type="scientific">Sporocytophaga myxococcoides</name>
    <dbReference type="NCBI Taxonomy" id="153721"/>
    <lineage>
        <taxon>Bacteria</taxon>
        <taxon>Pseudomonadati</taxon>
        <taxon>Bacteroidota</taxon>
        <taxon>Cytophagia</taxon>
        <taxon>Cytophagales</taxon>
        <taxon>Cytophagaceae</taxon>
        <taxon>Sporocytophaga</taxon>
    </lineage>
</organism>
<feature type="domain" description="SET" evidence="3">
    <location>
        <begin position="15"/>
        <end position="147"/>
    </location>
</feature>
<dbReference type="PROSITE" id="PS50280">
    <property type="entry name" value="SET"/>
    <property type="match status" value="1"/>
</dbReference>
<dbReference type="STRING" id="153721.MYP_2297"/>
<dbReference type="InterPro" id="IPR001214">
    <property type="entry name" value="SET_dom"/>
</dbReference>
<accession>A0A098LF47</accession>
<dbReference type="OrthoDB" id="166979at2"/>
<gene>
    <name evidence="5" type="ORF">MYP_2297</name>
</gene>
<dbReference type="GO" id="GO:0016740">
    <property type="term" value="F:transferase activity"/>
    <property type="evidence" value="ECO:0007669"/>
    <property type="project" value="UniProtKB-KW"/>
</dbReference>
<sequence length="208" mass="24428">MGQKLNTQSLNFLKLGLIYNSFPGKINFMYNRKLFKKQLDTDFFGVFAEEDIEPGEIIFSNWNDSCVRLTRKEVDALPQPYKTTFEKYSTEIEEFVYVGPFENEDVTPQMDYFINHSCNPNAWMINDDDVAARRLIKRGEQVTIDYATFIVNEFESSKIKKCLCGSTACRGKLGKQDWWIMRDTYRGHYISWIEKKIENRENNVSKVS</sequence>
<proteinExistence type="predicted"/>
<dbReference type="SUPFAM" id="SSF82199">
    <property type="entry name" value="SET domain"/>
    <property type="match status" value="1"/>
</dbReference>
<dbReference type="PANTHER" id="PTHR12350:SF19">
    <property type="entry name" value="SET DOMAIN-CONTAINING PROTEIN"/>
    <property type="match status" value="1"/>
</dbReference>
<dbReference type="EMBL" id="BBLT01000004">
    <property type="protein sequence ID" value="GAL85069.1"/>
    <property type="molecule type" value="Genomic_DNA"/>
</dbReference>
<feature type="domain" description="Post-SET" evidence="4">
    <location>
        <begin position="158"/>
        <end position="174"/>
    </location>
</feature>
<evidence type="ECO:0000259" key="4">
    <source>
        <dbReference type="PROSITE" id="PS50868"/>
    </source>
</evidence>
<evidence type="ECO:0000256" key="1">
    <source>
        <dbReference type="ARBA" id="ARBA00022679"/>
    </source>
</evidence>
<dbReference type="InterPro" id="IPR046341">
    <property type="entry name" value="SET_dom_sf"/>
</dbReference>
<evidence type="ECO:0000256" key="2">
    <source>
        <dbReference type="ARBA" id="ARBA00022691"/>
    </source>
</evidence>
<dbReference type="PROSITE" id="PS50868">
    <property type="entry name" value="POST_SET"/>
    <property type="match status" value="1"/>
</dbReference>
<name>A0A098LF47_9BACT</name>
<evidence type="ECO:0000313" key="5">
    <source>
        <dbReference type="EMBL" id="GAL85069.1"/>
    </source>
</evidence>
<dbReference type="InterPro" id="IPR003616">
    <property type="entry name" value="Post-SET_dom"/>
</dbReference>
<protein>
    <submittedName>
        <fullName evidence="5">SET domain protein</fullName>
    </submittedName>
</protein>
<dbReference type="PANTHER" id="PTHR12350">
    <property type="entry name" value="HISTONE-LYSINE N-METHYLTRANSFERASE-RELATED"/>
    <property type="match status" value="1"/>
</dbReference>
<dbReference type="AlphaFoldDB" id="A0A098LF47"/>
<keyword evidence="6" id="KW-1185">Reference proteome</keyword>
<reference evidence="5 6" key="1">
    <citation type="submission" date="2014-09" db="EMBL/GenBank/DDBJ databases">
        <title>Sporocytophaga myxococcoides PG-01 genome sequencing.</title>
        <authorList>
            <person name="Liu L."/>
            <person name="Gao P.J."/>
            <person name="Chen G.J."/>
            <person name="Wang L.S."/>
        </authorList>
    </citation>
    <scope>NUCLEOTIDE SEQUENCE [LARGE SCALE GENOMIC DNA]</scope>
    <source>
        <strain evidence="5 6">PG-01</strain>
    </source>
</reference>
<dbReference type="Pfam" id="PF00856">
    <property type="entry name" value="SET"/>
    <property type="match status" value="1"/>
</dbReference>
<dbReference type="InterPro" id="IPR053201">
    <property type="entry name" value="Flavunoidine_N-MTase"/>
</dbReference>
<comment type="caution">
    <text evidence="5">The sequence shown here is derived from an EMBL/GenBank/DDBJ whole genome shotgun (WGS) entry which is preliminary data.</text>
</comment>
<dbReference type="Proteomes" id="UP000030185">
    <property type="component" value="Unassembled WGS sequence"/>
</dbReference>
<dbReference type="Gene3D" id="2.170.270.10">
    <property type="entry name" value="SET domain"/>
    <property type="match status" value="1"/>
</dbReference>